<dbReference type="InterPro" id="IPR000232">
    <property type="entry name" value="HSF_DNA-bd"/>
</dbReference>
<dbReference type="PANTHER" id="PTHR10015">
    <property type="entry name" value="HEAT SHOCK TRANSCRIPTION FACTOR"/>
    <property type="match status" value="1"/>
</dbReference>
<name>A0AAD3D0S3_9STRA</name>
<evidence type="ECO:0000256" key="2">
    <source>
        <dbReference type="ARBA" id="ARBA00023125"/>
    </source>
</evidence>
<dbReference type="AlphaFoldDB" id="A0AAD3D0S3"/>
<evidence type="ECO:0000256" key="4">
    <source>
        <dbReference type="RuleBase" id="RU004020"/>
    </source>
</evidence>
<dbReference type="InterPro" id="IPR036390">
    <property type="entry name" value="WH_DNA-bd_sf"/>
</dbReference>
<evidence type="ECO:0000256" key="3">
    <source>
        <dbReference type="ARBA" id="ARBA00023242"/>
    </source>
</evidence>
<keyword evidence="8" id="KW-1185">Reference proteome</keyword>
<organism evidence="7 8">
    <name type="scientific">Chaetoceros tenuissimus</name>
    <dbReference type="NCBI Taxonomy" id="426638"/>
    <lineage>
        <taxon>Eukaryota</taxon>
        <taxon>Sar</taxon>
        <taxon>Stramenopiles</taxon>
        <taxon>Ochrophyta</taxon>
        <taxon>Bacillariophyta</taxon>
        <taxon>Coscinodiscophyceae</taxon>
        <taxon>Chaetocerotophycidae</taxon>
        <taxon>Chaetocerotales</taxon>
        <taxon>Chaetocerotaceae</taxon>
        <taxon>Chaetoceros</taxon>
    </lineage>
</organism>
<evidence type="ECO:0000256" key="1">
    <source>
        <dbReference type="ARBA" id="ARBA00004123"/>
    </source>
</evidence>
<dbReference type="Proteomes" id="UP001054902">
    <property type="component" value="Unassembled WGS sequence"/>
</dbReference>
<dbReference type="SUPFAM" id="SSF46785">
    <property type="entry name" value="Winged helix' DNA-binding domain"/>
    <property type="match status" value="1"/>
</dbReference>
<keyword evidence="3" id="KW-0539">Nucleus</keyword>
<sequence>MQAFNSNKNCTSAACEEHEMNNHLDIGGASGALSSSDGERKLELPTKVKGPGVEEEEDKHEKMMIAITGKSSRERSTKDKAVKFPQKLMYVLTCGDYNHIVHWKTNQIDGSDIFVIDDINAFTSEVLPSLFKVAKYESFQRKLYRWGILKTQRSRSEKKMRKSISYSHPLFKKGDFVLASQMTCSGPQAKQEKSVLKFRKRLQRKFTQMKPSSAQVLESSYVGSLESTSQEKCLSGIGDLVSIPPNSTSDLISFPPSARQTRETTDHQDFEDITLSIYSPEDGPISLQVSSILNQSRGADGRNRNIELQEERNISEVCDRSNFRSSYPHYNTSSLGQLNYTMQDAHSFSSLGSNFPGYYNNSFQQAIPSIIEQNQDGFQQTIPRIQQNQGIVRRASIISTTSHDTSSSFFEETNFPPALSNFRRDTIYDRSREDQILDNTYAVLKSRQGNSRYSI</sequence>
<keyword evidence="2" id="KW-0238">DNA-binding</keyword>
<reference evidence="7 8" key="1">
    <citation type="journal article" date="2021" name="Sci. Rep.">
        <title>The genome of the diatom Chaetoceros tenuissimus carries an ancient integrated fragment of an extant virus.</title>
        <authorList>
            <person name="Hongo Y."/>
            <person name="Kimura K."/>
            <person name="Takaki Y."/>
            <person name="Yoshida Y."/>
            <person name="Baba S."/>
            <person name="Kobayashi G."/>
            <person name="Nagasaki K."/>
            <person name="Hano T."/>
            <person name="Tomaru Y."/>
        </authorList>
    </citation>
    <scope>NUCLEOTIDE SEQUENCE [LARGE SCALE GENOMIC DNA]</scope>
    <source>
        <strain evidence="7 8">NIES-3715</strain>
    </source>
</reference>
<dbReference type="PANTHER" id="PTHR10015:SF206">
    <property type="entry name" value="HSF-TYPE DNA-BINDING DOMAIN-CONTAINING PROTEIN"/>
    <property type="match status" value="1"/>
</dbReference>
<evidence type="ECO:0000313" key="8">
    <source>
        <dbReference type="Proteomes" id="UP001054902"/>
    </source>
</evidence>
<dbReference type="GO" id="GO:0005634">
    <property type="term" value="C:nucleus"/>
    <property type="evidence" value="ECO:0007669"/>
    <property type="project" value="UniProtKB-SubCell"/>
</dbReference>
<evidence type="ECO:0000256" key="5">
    <source>
        <dbReference type="SAM" id="MobiDB-lite"/>
    </source>
</evidence>
<evidence type="ECO:0000259" key="6">
    <source>
        <dbReference type="SMART" id="SM00415"/>
    </source>
</evidence>
<dbReference type="EMBL" id="BLLK01000051">
    <property type="protein sequence ID" value="GFH55737.1"/>
    <property type="molecule type" value="Genomic_DNA"/>
</dbReference>
<dbReference type="GO" id="GO:0003700">
    <property type="term" value="F:DNA-binding transcription factor activity"/>
    <property type="evidence" value="ECO:0007669"/>
    <property type="project" value="InterPro"/>
</dbReference>
<feature type="domain" description="HSF-type DNA-binding" evidence="6">
    <location>
        <begin position="80"/>
        <end position="185"/>
    </location>
</feature>
<evidence type="ECO:0000313" key="7">
    <source>
        <dbReference type="EMBL" id="GFH55737.1"/>
    </source>
</evidence>
<protein>
    <recommendedName>
        <fullName evidence="6">HSF-type DNA-binding domain-containing protein</fullName>
    </recommendedName>
</protein>
<comment type="subcellular location">
    <subcellularLocation>
        <location evidence="1">Nucleus</location>
    </subcellularLocation>
</comment>
<feature type="region of interest" description="Disordered" evidence="5">
    <location>
        <begin position="26"/>
        <end position="59"/>
    </location>
</feature>
<dbReference type="GO" id="GO:0043565">
    <property type="term" value="F:sequence-specific DNA binding"/>
    <property type="evidence" value="ECO:0007669"/>
    <property type="project" value="InterPro"/>
</dbReference>
<proteinExistence type="inferred from homology"/>
<dbReference type="Gene3D" id="1.10.10.10">
    <property type="entry name" value="Winged helix-like DNA-binding domain superfamily/Winged helix DNA-binding domain"/>
    <property type="match status" value="1"/>
</dbReference>
<accession>A0AAD3D0S3</accession>
<dbReference type="SMART" id="SM00415">
    <property type="entry name" value="HSF"/>
    <property type="match status" value="1"/>
</dbReference>
<dbReference type="InterPro" id="IPR036388">
    <property type="entry name" value="WH-like_DNA-bd_sf"/>
</dbReference>
<comment type="caution">
    <text evidence="7">The sequence shown here is derived from an EMBL/GenBank/DDBJ whole genome shotgun (WGS) entry which is preliminary data.</text>
</comment>
<feature type="compositionally biased region" description="Low complexity" evidence="5">
    <location>
        <begin position="26"/>
        <end position="36"/>
    </location>
</feature>
<feature type="compositionally biased region" description="Basic and acidic residues" evidence="5">
    <location>
        <begin position="37"/>
        <end position="46"/>
    </location>
</feature>
<gene>
    <name evidence="7" type="ORF">CTEN210_12213</name>
</gene>
<dbReference type="Pfam" id="PF00447">
    <property type="entry name" value="HSF_DNA-bind"/>
    <property type="match status" value="1"/>
</dbReference>
<comment type="similarity">
    <text evidence="4">Belongs to the HSF family.</text>
</comment>